<name>A0A166NL14_9EURO</name>
<protein>
    <recommendedName>
        <fullName evidence="8">Carboxylic ester hydrolase</fullName>
        <ecNumber evidence="8">3.1.1.-</ecNumber>
    </recommendedName>
</protein>
<dbReference type="Gene3D" id="3.40.50.1820">
    <property type="entry name" value="alpha/beta hydrolase"/>
    <property type="match status" value="1"/>
</dbReference>
<evidence type="ECO:0000256" key="4">
    <source>
        <dbReference type="ARBA" id="ARBA00022729"/>
    </source>
</evidence>
<dbReference type="EMBL" id="AZGZ01000016">
    <property type="protein sequence ID" value="KZZ90710.1"/>
    <property type="molecule type" value="Genomic_DNA"/>
</dbReference>
<sequence>MKLLQLALSAMAMGTVVLGAPAASRVSVVAPSPEATYIGGTEPGGIEYFKGIPFAKPPVKDLRLKPPQRLTESLGKHDATDFGPICPQFVSSTMQGGLDTLPQQALGKIMNSPLLQANMVGLTQSENCLSLHIYRPAGTKKGDKLPVLFWIFGGGFELGWSSMYPGEAWIQESVAMKQPIIYVAVSYRVGGFGFLPGKEVKADGSGNLGLLDQRLGLEWVADNIESFGGDPDRVTIWGESAGAISVFDQMILFDGNNTYNGKPLFHGGIMNSGSAIPVLDIDSGKAQAVYDAVARAGGCDTSDNSLECLRGLDYSRFLDATTSVPGLLGYHSLALSYLPRPDGRTLTASPDVLGKAGKYPDIPVIIGDQEDEGTLFGIFEANITTKDQVVEYLNDLYFSNASRDQLNQLASAYDNTAEDGSPFRTGIFNNLYPQFKRLSAILGDLVFTLTRRVVLQIFSEQNPNSKAWSYLSSYDYGTPILGTFHGSDLLQVFFGLLPNYASRAFKNYYISFVNHGDPNKGSDTYPNWPEWKENKQLLNMYSGHSKFITDDFRQEASDFITDHITDLYF</sequence>
<dbReference type="Proteomes" id="UP000242877">
    <property type="component" value="Unassembled WGS sequence"/>
</dbReference>
<keyword evidence="3" id="KW-0964">Secreted</keyword>
<keyword evidence="5 8" id="KW-0378">Hydrolase</keyword>
<comment type="caution">
    <text evidence="10">The sequence shown here is derived from an EMBL/GenBank/DDBJ whole genome shotgun (WGS) entry which is preliminary data.</text>
</comment>
<evidence type="ECO:0000256" key="1">
    <source>
        <dbReference type="ARBA" id="ARBA00004613"/>
    </source>
</evidence>
<dbReference type="FunFam" id="3.40.50.1820:FF:000213">
    <property type="entry name" value="Carboxylic ester hydrolase"/>
    <property type="match status" value="1"/>
</dbReference>
<dbReference type="GO" id="GO:0006629">
    <property type="term" value="P:lipid metabolic process"/>
    <property type="evidence" value="ECO:0007669"/>
    <property type="project" value="UniProtKB-KW"/>
</dbReference>
<dbReference type="OrthoDB" id="408631at2759"/>
<dbReference type="PANTHER" id="PTHR11559">
    <property type="entry name" value="CARBOXYLESTERASE"/>
    <property type="match status" value="1"/>
</dbReference>
<dbReference type="PROSITE" id="PS00122">
    <property type="entry name" value="CARBOXYLESTERASE_B_1"/>
    <property type="match status" value="1"/>
</dbReference>
<reference evidence="10 11" key="1">
    <citation type="journal article" date="2016" name="Genome Biol. Evol.">
        <title>Divergent and convergent evolution of fungal pathogenicity.</title>
        <authorList>
            <person name="Shang Y."/>
            <person name="Xiao G."/>
            <person name="Zheng P."/>
            <person name="Cen K."/>
            <person name="Zhan S."/>
            <person name="Wang C."/>
        </authorList>
    </citation>
    <scope>NUCLEOTIDE SEQUENCE [LARGE SCALE GENOMIC DNA]</scope>
    <source>
        <strain evidence="10 11">ARSEF 7405</strain>
    </source>
</reference>
<organism evidence="10 11">
    <name type="scientific">Ascosphaera apis ARSEF 7405</name>
    <dbReference type="NCBI Taxonomy" id="392613"/>
    <lineage>
        <taxon>Eukaryota</taxon>
        <taxon>Fungi</taxon>
        <taxon>Dikarya</taxon>
        <taxon>Ascomycota</taxon>
        <taxon>Pezizomycotina</taxon>
        <taxon>Eurotiomycetes</taxon>
        <taxon>Eurotiomycetidae</taxon>
        <taxon>Onygenales</taxon>
        <taxon>Ascosphaeraceae</taxon>
        <taxon>Ascosphaera</taxon>
    </lineage>
</organism>
<proteinExistence type="inferred from homology"/>
<dbReference type="GO" id="GO:0005576">
    <property type="term" value="C:extracellular region"/>
    <property type="evidence" value="ECO:0007669"/>
    <property type="project" value="UniProtKB-SubCell"/>
</dbReference>
<gene>
    <name evidence="10" type="ORF">AAP_03805</name>
</gene>
<keyword evidence="11" id="KW-1185">Reference proteome</keyword>
<dbReference type="InterPro" id="IPR019826">
    <property type="entry name" value="Carboxylesterase_B_AS"/>
</dbReference>
<evidence type="ECO:0000313" key="10">
    <source>
        <dbReference type="EMBL" id="KZZ90710.1"/>
    </source>
</evidence>
<dbReference type="InterPro" id="IPR050309">
    <property type="entry name" value="Type-B_Carboxylest/Lipase"/>
</dbReference>
<feature type="domain" description="Carboxylesterase type B" evidence="9">
    <location>
        <begin position="45"/>
        <end position="542"/>
    </location>
</feature>
<feature type="chain" id="PRO_5007748914" description="Carboxylic ester hydrolase" evidence="8">
    <location>
        <begin position="20"/>
        <end position="569"/>
    </location>
</feature>
<comment type="subcellular location">
    <subcellularLocation>
        <location evidence="1">Secreted</location>
    </subcellularLocation>
</comment>
<evidence type="ECO:0000256" key="7">
    <source>
        <dbReference type="ARBA" id="ARBA00023180"/>
    </source>
</evidence>
<keyword evidence="6" id="KW-0443">Lipid metabolism</keyword>
<dbReference type="ESTHER" id="9euro-a0a166nl14">
    <property type="family name" value="Fungal_carboxylesterase_lipase"/>
</dbReference>
<keyword evidence="7" id="KW-0325">Glycoprotein</keyword>
<dbReference type="InterPro" id="IPR002018">
    <property type="entry name" value="CarbesteraseB"/>
</dbReference>
<comment type="similarity">
    <text evidence="2 8">Belongs to the type-B carboxylesterase/lipase family.</text>
</comment>
<evidence type="ECO:0000256" key="2">
    <source>
        <dbReference type="ARBA" id="ARBA00005964"/>
    </source>
</evidence>
<evidence type="ECO:0000313" key="11">
    <source>
        <dbReference type="Proteomes" id="UP000242877"/>
    </source>
</evidence>
<dbReference type="AlphaFoldDB" id="A0A166NL14"/>
<dbReference type="GO" id="GO:0016787">
    <property type="term" value="F:hydrolase activity"/>
    <property type="evidence" value="ECO:0007669"/>
    <property type="project" value="UniProtKB-KW"/>
</dbReference>
<evidence type="ECO:0000259" key="9">
    <source>
        <dbReference type="Pfam" id="PF00135"/>
    </source>
</evidence>
<dbReference type="SUPFAM" id="SSF53474">
    <property type="entry name" value="alpha/beta-Hydrolases"/>
    <property type="match status" value="1"/>
</dbReference>
<evidence type="ECO:0000256" key="6">
    <source>
        <dbReference type="ARBA" id="ARBA00023098"/>
    </source>
</evidence>
<evidence type="ECO:0000256" key="8">
    <source>
        <dbReference type="RuleBase" id="RU361235"/>
    </source>
</evidence>
<dbReference type="InterPro" id="IPR029058">
    <property type="entry name" value="AB_hydrolase_fold"/>
</dbReference>
<dbReference type="Pfam" id="PF00135">
    <property type="entry name" value="COesterase"/>
    <property type="match status" value="1"/>
</dbReference>
<dbReference type="VEuPathDB" id="FungiDB:AAP_03805"/>
<evidence type="ECO:0000256" key="5">
    <source>
        <dbReference type="ARBA" id="ARBA00022801"/>
    </source>
</evidence>
<evidence type="ECO:0000256" key="3">
    <source>
        <dbReference type="ARBA" id="ARBA00022525"/>
    </source>
</evidence>
<keyword evidence="4 8" id="KW-0732">Signal</keyword>
<accession>A0A166NL14</accession>
<dbReference type="EC" id="3.1.1.-" evidence="8"/>
<feature type="signal peptide" evidence="8">
    <location>
        <begin position="1"/>
        <end position="19"/>
    </location>
</feature>